<keyword evidence="2" id="KW-0805">Transcription regulation</keyword>
<dbReference type="PANTHER" id="PTHR33154:SF18">
    <property type="entry name" value="ARSENICAL RESISTANCE OPERON REPRESSOR"/>
    <property type="match status" value="1"/>
</dbReference>
<dbReference type="SUPFAM" id="SSF46785">
    <property type="entry name" value="Winged helix' DNA-binding domain"/>
    <property type="match status" value="1"/>
</dbReference>
<dbReference type="CDD" id="cd00090">
    <property type="entry name" value="HTH_ARSR"/>
    <property type="match status" value="1"/>
</dbReference>
<dbReference type="FunFam" id="1.10.10.10:FF:000279">
    <property type="entry name" value="Transcriptional regulator, ArsR family"/>
    <property type="match status" value="1"/>
</dbReference>
<evidence type="ECO:0000256" key="2">
    <source>
        <dbReference type="ARBA" id="ARBA00023015"/>
    </source>
</evidence>
<dbReference type="GO" id="GO:0003700">
    <property type="term" value="F:DNA-binding transcription factor activity"/>
    <property type="evidence" value="ECO:0007669"/>
    <property type="project" value="InterPro"/>
</dbReference>
<proteinExistence type="predicted"/>
<geneLocation type="plasmid" evidence="6">
    <name>1</name>
</geneLocation>
<feature type="domain" description="HTH arsR-type" evidence="5">
    <location>
        <begin position="1"/>
        <end position="94"/>
    </location>
</feature>
<keyword evidence="6" id="KW-0614">Plasmid</keyword>
<gene>
    <name evidence="6" type="primary">arsR</name>
    <name evidence="6" type="ORF">CSEC_p0050</name>
</gene>
<dbReference type="InterPro" id="IPR011991">
    <property type="entry name" value="ArsR-like_HTH"/>
</dbReference>
<evidence type="ECO:0000313" key="6">
    <source>
        <dbReference type="EMBL" id="CDR35321.1"/>
    </source>
</evidence>
<dbReference type="Pfam" id="PF01022">
    <property type="entry name" value="HTH_5"/>
    <property type="match status" value="1"/>
</dbReference>
<reference evidence="6" key="2">
    <citation type="submission" date="2014-09" db="EMBL/GenBank/DDBJ databases">
        <title>Criblamydia sequanensis harbors a mega-plasmid encoding arsenite resistance.</title>
        <authorList>
            <person name="Bertelli C."/>
            <person name="Goesmann A."/>
            <person name="Greub G."/>
        </authorList>
    </citation>
    <scope>NUCLEOTIDE SEQUENCE [LARGE SCALE GENOMIC DNA]</scope>
    <source>
        <strain evidence="6">CRIB-18</strain>
        <plasmid evidence="6">1</plasmid>
    </source>
</reference>
<dbReference type="InterPro" id="IPR051081">
    <property type="entry name" value="HTH_MetalResp_TranReg"/>
</dbReference>
<evidence type="ECO:0000256" key="1">
    <source>
        <dbReference type="ARBA" id="ARBA00022849"/>
    </source>
</evidence>
<dbReference type="GO" id="GO:0046685">
    <property type="term" value="P:response to arsenic-containing substance"/>
    <property type="evidence" value="ECO:0007669"/>
    <property type="project" value="UniProtKB-KW"/>
</dbReference>
<dbReference type="Gene3D" id="1.10.10.10">
    <property type="entry name" value="Winged helix-like DNA-binding domain superfamily/Winged helix DNA-binding domain"/>
    <property type="match status" value="1"/>
</dbReference>
<dbReference type="AlphaFoldDB" id="A0A090D3A3"/>
<dbReference type="GO" id="GO:0003677">
    <property type="term" value="F:DNA binding"/>
    <property type="evidence" value="ECO:0007669"/>
    <property type="project" value="UniProtKB-KW"/>
</dbReference>
<dbReference type="InterPro" id="IPR001845">
    <property type="entry name" value="HTH_ArsR_DNA-bd_dom"/>
</dbReference>
<dbReference type="PRINTS" id="PR00778">
    <property type="entry name" value="HTHARSR"/>
</dbReference>
<accession>A0A090D3A3</accession>
<keyword evidence="3" id="KW-0238">DNA-binding</keyword>
<dbReference type="SMART" id="SM00418">
    <property type="entry name" value="HTH_ARSR"/>
    <property type="match status" value="1"/>
</dbReference>
<dbReference type="NCBIfam" id="NF033788">
    <property type="entry name" value="HTH_metalloreg"/>
    <property type="match status" value="1"/>
</dbReference>
<evidence type="ECO:0000259" key="5">
    <source>
        <dbReference type="PROSITE" id="PS50987"/>
    </source>
</evidence>
<evidence type="ECO:0000256" key="3">
    <source>
        <dbReference type="ARBA" id="ARBA00023125"/>
    </source>
</evidence>
<organism evidence="6">
    <name type="scientific">Candidatus Criblamydia sequanensis CRIB-18</name>
    <dbReference type="NCBI Taxonomy" id="1437425"/>
    <lineage>
        <taxon>Bacteria</taxon>
        <taxon>Pseudomonadati</taxon>
        <taxon>Chlamydiota</taxon>
        <taxon>Chlamydiia</taxon>
        <taxon>Parachlamydiales</taxon>
        <taxon>Candidatus Criblamydiaceae</taxon>
        <taxon>Candidatus Criblamydia</taxon>
    </lineage>
</organism>
<dbReference type="InterPro" id="IPR036390">
    <property type="entry name" value="WH_DNA-bd_sf"/>
</dbReference>
<keyword evidence="4" id="KW-0804">Transcription</keyword>
<keyword evidence="1" id="KW-0059">Arsenical resistance</keyword>
<dbReference type="PROSITE" id="PS50987">
    <property type="entry name" value="HTH_ARSR_2"/>
    <property type="match status" value="1"/>
</dbReference>
<protein>
    <submittedName>
        <fullName evidence="6">Arsenical resistance operon repressor</fullName>
    </submittedName>
</protein>
<dbReference type="NCBIfam" id="NF007528">
    <property type="entry name" value="PRK10141.1"/>
    <property type="match status" value="1"/>
</dbReference>
<dbReference type="EMBL" id="LK031773">
    <property type="protein sequence ID" value="CDR35321.1"/>
    <property type="molecule type" value="Genomic_DNA"/>
</dbReference>
<reference evidence="6" key="1">
    <citation type="submission" date="2013-12" db="EMBL/GenBank/DDBJ databases">
        <authorList>
            <person name="Li W."/>
            <person name="Chetelat R.T."/>
        </authorList>
    </citation>
    <scope>NUCLEOTIDE SEQUENCE</scope>
    <source>
        <strain evidence="6">CRIB-18</strain>
        <plasmid evidence="6">1</plasmid>
    </source>
</reference>
<dbReference type="RefSeq" id="WP_176454841.1">
    <property type="nucleotide sequence ID" value="NZ_LK031773.1"/>
</dbReference>
<evidence type="ECO:0000256" key="4">
    <source>
        <dbReference type="ARBA" id="ARBA00023163"/>
    </source>
</evidence>
<dbReference type="PANTHER" id="PTHR33154">
    <property type="entry name" value="TRANSCRIPTIONAL REGULATOR, ARSR FAMILY"/>
    <property type="match status" value="1"/>
</dbReference>
<sequence>MITPNELFSLLSDETRLRCLVLLQKEGELCVCEISQIIGSIQPKMSRHLALMRNSGLVSDERRGQWVYYSLNPLLPDWAKKIIASTLENLQKEEPYSLDIDKISSLKKENICNSKLKLAE</sequence>
<name>A0A090D3A3_9BACT</name>
<dbReference type="InterPro" id="IPR036388">
    <property type="entry name" value="WH-like_DNA-bd_sf"/>
</dbReference>